<accession>A0ABQ1GBH1</accession>
<name>A0ABQ1GBH1_9BACL</name>
<keyword evidence="3" id="KW-1185">Reference proteome</keyword>
<dbReference type="Proteomes" id="UP000617979">
    <property type="component" value="Unassembled WGS sequence"/>
</dbReference>
<reference evidence="3" key="1">
    <citation type="journal article" date="2019" name="Int. J. Syst. Evol. Microbiol.">
        <title>The Global Catalogue of Microorganisms (GCM) 10K type strain sequencing project: providing services to taxonomists for standard genome sequencing and annotation.</title>
        <authorList>
            <consortium name="The Broad Institute Genomics Platform"/>
            <consortium name="The Broad Institute Genome Sequencing Center for Infectious Disease"/>
            <person name="Wu L."/>
            <person name="Ma J."/>
        </authorList>
    </citation>
    <scope>NUCLEOTIDE SEQUENCE [LARGE SCALE GENOMIC DNA]</scope>
    <source>
        <strain evidence="3">CGMCC 1.12404</strain>
    </source>
</reference>
<gene>
    <name evidence="2" type="ORF">GCM10007416_11800</name>
</gene>
<comment type="caution">
    <text evidence="2">The sequence shown here is derived from an EMBL/GenBank/DDBJ whole genome shotgun (WGS) entry which is preliminary data.</text>
</comment>
<sequence length="93" mass="10380">MEIQFQKGKAEGDRHLLPTPPPAAILRTADADGDPTGPVVPEETIHFDKPDHLFPFRGTEGDRKSLSLSWYSANHFFSRFSVWGKEASAANER</sequence>
<protein>
    <submittedName>
        <fullName evidence="2">Uncharacterized protein</fullName>
    </submittedName>
</protein>
<dbReference type="EMBL" id="BMEX01000003">
    <property type="protein sequence ID" value="GGA40449.1"/>
    <property type="molecule type" value="Genomic_DNA"/>
</dbReference>
<evidence type="ECO:0000313" key="3">
    <source>
        <dbReference type="Proteomes" id="UP000617979"/>
    </source>
</evidence>
<evidence type="ECO:0000313" key="2">
    <source>
        <dbReference type="EMBL" id="GGA40449.1"/>
    </source>
</evidence>
<evidence type="ECO:0000256" key="1">
    <source>
        <dbReference type="SAM" id="MobiDB-lite"/>
    </source>
</evidence>
<feature type="region of interest" description="Disordered" evidence="1">
    <location>
        <begin position="1"/>
        <end position="21"/>
    </location>
</feature>
<organism evidence="2 3">
    <name type="scientific">Kroppenstedtia guangzhouensis</name>
    <dbReference type="NCBI Taxonomy" id="1274356"/>
    <lineage>
        <taxon>Bacteria</taxon>
        <taxon>Bacillati</taxon>
        <taxon>Bacillota</taxon>
        <taxon>Bacilli</taxon>
        <taxon>Bacillales</taxon>
        <taxon>Thermoactinomycetaceae</taxon>
        <taxon>Kroppenstedtia</taxon>
    </lineage>
</organism>
<proteinExistence type="predicted"/>